<accession>A0A934TM13</accession>
<organism evidence="1 2">
    <name type="scientific">Rhodobaculum claviforme</name>
    <dbReference type="NCBI Taxonomy" id="1549854"/>
    <lineage>
        <taxon>Bacteria</taxon>
        <taxon>Pseudomonadati</taxon>
        <taxon>Pseudomonadota</taxon>
        <taxon>Alphaproteobacteria</taxon>
        <taxon>Rhodobacterales</taxon>
        <taxon>Paracoccaceae</taxon>
        <taxon>Rhodobaculum</taxon>
    </lineage>
</organism>
<evidence type="ECO:0000313" key="2">
    <source>
        <dbReference type="Proteomes" id="UP000706333"/>
    </source>
</evidence>
<dbReference type="AlphaFoldDB" id="A0A934TM13"/>
<reference evidence="1" key="1">
    <citation type="submission" date="2017-05" db="EMBL/GenBank/DDBJ databases">
        <authorList>
            <person name="Imhoff J.F."/>
            <person name="Rahn T."/>
            <person name="Kuenzel S."/>
            <person name="Neulinger S.C."/>
        </authorList>
    </citation>
    <scope>NUCLEOTIDE SEQUENCE</scope>
    <source>
        <strain evidence="1">LMG 28126</strain>
    </source>
</reference>
<dbReference type="Gene3D" id="3.30.160.100">
    <property type="entry name" value="Ribosome hibernation promotion factor-like"/>
    <property type="match status" value="1"/>
</dbReference>
<gene>
    <name evidence="1" type="ORF">CCR87_13530</name>
</gene>
<dbReference type="EMBL" id="NHSD01000299">
    <property type="protein sequence ID" value="MBK5928342.1"/>
    <property type="molecule type" value="Genomic_DNA"/>
</dbReference>
<evidence type="ECO:0000313" key="1">
    <source>
        <dbReference type="EMBL" id="MBK5928342.1"/>
    </source>
</evidence>
<dbReference type="RefSeq" id="WP_201158096.1">
    <property type="nucleotide sequence ID" value="NZ_NHSD01000299.1"/>
</dbReference>
<dbReference type="Proteomes" id="UP000706333">
    <property type="component" value="Unassembled WGS sequence"/>
</dbReference>
<reference evidence="1" key="2">
    <citation type="journal article" date="2020" name="Microorganisms">
        <title>Osmotic Adaptation and Compatible Solute Biosynthesis of Phototrophic Bacteria as Revealed from Genome Analyses.</title>
        <authorList>
            <person name="Imhoff J.F."/>
            <person name="Rahn T."/>
            <person name="Kunzel S."/>
            <person name="Keller A."/>
            <person name="Neulinger S.C."/>
        </authorList>
    </citation>
    <scope>NUCLEOTIDE SEQUENCE</scope>
    <source>
        <strain evidence="1">LMG 28126</strain>
    </source>
</reference>
<dbReference type="SUPFAM" id="SSF69754">
    <property type="entry name" value="Ribosome binding protein Y (YfiA homologue)"/>
    <property type="match status" value="1"/>
</dbReference>
<dbReference type="InterPro" id="IPR036567">
    <property type="entry name" value="RHF-like"/>
</dbReference>
<comment type="caution">
    <text evidence="1">The sequence shown here is derived from an EMBL/GenBank/DDBJ whole genome shotgun (WGS) entry which is preliminary data.</text>
</comment>
<name>A0A934TM13_9RHOB</name>
<protein>
    <recommendedName>
        <fullName evidence="3">Ribosomal subunit interface protein</fullName>
    </recommendedName>
</protein>
<sequence length="105" mass="11534">MQIQVNTDNAIQGREDVVRFVEGVIASKLGAVSSHITRIEVHIGDENGPKHGPEDKRCMVEARLENRQPTAVTHTADNLQSAVTGAVDKMRNALDRDLGKLKAHR</sequence>
<dbReference type="Pfam" id="PF02482">
    <property type="entry name" value="Ribosomal_S30AE"/>
    <property type="match status" value="1"/>
</dbReference>
<proteinExistence type="predicted"/>
<keyword evidence="2" id="KW-1185">Reference proteome</keyword>
<evidence type="ECO:0008006" key="3">
    <source>
        <dbReference type="Google" id="ProtNLM"/>
    </source>
</evidence>
<dbReference type="InterPro" id="IPR003489">
    <property type="entry name" value="RHF/RaiA"/>
</dbReference>